<reference evidence="4" key="1">
    <citation type="submission" date="2014-09" db="EMBL/GenBank/DDBJ databases">
        <authorList>
            <person name="Sharma Rahul"/>
            <person name="Thines Marco"/>
        </authorList>
    </citation>
    <scope>NUCLEOTIDE SEQUENCE [LARGE SCALE GENOMIC DNA]</scope>
</reference>
<feature type="domain" description="SCP" evidence="2">
    <location>
        <begin position="40"/>
        <end position="155"/>
    </location>
</feature>
<proteinExistence type="predicted"/>
<dbReference type="SUPFAM" id="SSF55797">
    <property type="entry name" value="PR-1-like"/>
    <property type="match status" value="1"/>
</dbReference>
<evidence type="ECO:0000259" key="2">
    <source>
        <dbReference type="Pfam" id="PF00188"/>
    </source>
</evidence>
<feature type="signal peptide" evidence="1">
    <location>
        <begin position="1"/>
        <end position="17"/>
    </location>
</feature>
<keyword evidence="4" id="KW-1185">Reference proteome</keyword>
<dbReference type="InterPro" id="IPR035940">
    <property type="entry name" value="CAP_sf"/>
</dbReference>
<dbReference type="Proteomes" id="UP000054928">
    <property type="component" value="Unassembled WGS sequence"/>
</dbReference>
<dbReference type="Pfam" id="PF00188">
    <property type="entry name" value="CAP"/>
    <property type="match status" value="1"/>
</dbReference>
<dbReference type="OMA" id="DSGDNTM"/>
<keyword evidence="1" id="KW-0732">Signal</keyword>
<dbReference type="PANTHER" id="PTHR31157">
    <property type="entry name" value="SCP DOMAIN-CONTAINING PROTEIN"/>
    <property type="match status" value="1"/>
</dbReference>
<dbReference type="InterPro" id="IPR014044">
    <property type="entry name" value="CAP_dom"/>
</dbReference>
<organism evidence="3 4">
    <name type="scientific">Plasmopara halstedii</name>
    <name type="common">Downy mildew of sunflower</name>
    <dbReference type="NCBI Taxonomy" id="4781"/>
    <lineage>
        <taxon>Eukaryota</taxon>
        <taxon>Sar</taxon>
        <taxon>Stramenopiles</taxon>
        <taxon>Oomycota</taxon>
        <taxon>Peronosporomycetes</taxon>
        <taxon>Peronosporales</taxon>
        <taxon>Peronosporaceae</taxon>
        <taxon>Plasmopara</taxon>
    </lineage>
</organism>
<dbReference type="EMBL" id="CCYD01000286">
    <property type="protein sequence ID" value="CEG37305.1"/>
    <property type="molecule type" value="Genomic_DNA"/>
</dbReference>
<dbReference type="AlphaFoldDB" id="A0A0P1A9L9"/>
<evidence type="ECO:0000313" key="3">
    <source>
        <dbReference type="EMBL" id="CEG37305.1"/>
    </source>
</evidence>
<dbReference type="CDD" id="cd05379">
    <property type="entry name" value="CAP_bacterial"/>
    <property type="match status" value="1"/>
</dbReference>
<feature type="chain" id="PRO_5006058478" evidence="1">
    <location>
        <begin position="18"/>
        <end position="229"/>
    </location>
</feature>
<dbReference type="OrthoDB" id="568194at2759"/>
<evidence type="ECO:0000313" key="4">
    <source>
        <dbReference type="Proteomes" id="UP000054928"/>
    </source>
</evidence>
<dbReference type="GeneID" id="36399962"/>
<dbReference type="PANTHER" id="PTHR31157:SF1">
    <property type="entry name" value="SCP DOMAIN-CONTAINING PROTEIN"/>
    <property type="match status" value="1"/>
</dbReference>
<name>A0A0P1A9L9_PLAHL</name>
<evidence type="ECO:0000256" key="1">
    <source>
        <dbReference type="SAM" id="SignalP"/>
    </source>
</evidence>
<protein>
    <submittedName>
        <fullName evidence="3">RxLR-like protein</fullName>
    </submittedName>
</protein>
<dbReference type="Gene3D" id="3.40.33.10">
    <property type="entry name" value="CAP"/>
    <property type="match status" value="1"/>
</dbReference>
<sequence length="229" mass="25481">MNLVSAFIFSIVFTASADKAPRRLQTYKQTSEYIGLMLVRVNLEREAQRLPPLCINTELQQAAQRHSNDQAMHNFMGHKGSSGSTLSERVTDIGYDWDSVAENVAMGQVNVDEVMDGWMNSEGHRNNILGDYTMLGAAYAFTSNGQTHHFWTQNFGRSDTEKCDDGSVSSNFGTSSNSSIEQTETFFASNDKVMSAPALRNSPINSASSTIFPTSFVHVMLIVFLHWCR</sequence>
<dbReference type="RefSeq" id="XP_024573674.1">
    <property type="nucleotide sequence ID" value="XM_024722616.1"/>
</dbReference>
<accession>A0A0P1A9L9</accession>